<feature type="region of interest" description="Disordered" evidence="1">
    <location>
        <begin position="180"/>
        <end position="199"/>
    </location>
</feature>
<accession>A0A814QUK0</accession>
<dbReference type="EMBL" id="CAJNOQ010006133">
    <property type="protein sequence ID" value="CAF1124705.1"/>
    <property type="molecule type" value="Genomic_DNA"/>
</dbReference>
<sequence length="199" mass="21507">MTFLFISIVSVLTCFSLAQGNSVTVTNKGPKSENIGFFKNAGAFQPSFTAEKTITVLPGQSKTVEFVAGWEGRAQKLTGASNEPATWAEFHFNAWNDMTFGDISYIRGNNGAMVMTSEDGSMKSGTSENLIAEAPASLRKTDSSGTSILDATEPYTGGKNNALIQYYRSKVQEGQGYIEHTDDKSAHGTTSKQLKLDVY</sequence>
<evidence type="ECO:0000313" key="4">
    <source>
        <dbReference type="EMBL" id="CAF3888195.1"/>
    </source>
</evidence>
<dbReference type="InterPro" id="IPR037176">
    <property type="entry name" value="Osmotin/thaumatin-like_sf"/>
</dbReference>
<keyword evidence="5" id="KW-1185">Reference proteome</keyword>
<evidence type="ECO:0000313" key="3">
    <source>
        <dbReference type="EMBL" id="CAF1124705.1"/>
    </source>
</evidence>
<dbReference type="Gene3D" id="2.60.110.10">
    <property type="entry name" value="Thaumatin"/>
    <property type="match status" value="1"/>
</dbReference>
<evidence type="ECO:0000256" key="1">
    <source>
        <dbReference type="SAM" id="MobiDB-lite"/>
    </source>
</evidence>
<dbReference type="OrthoDB" id="9971407at2759"/>
<protein>
    <submittedName>
        <fullName evidence="3">Uncharacterized protein</fullName>
    </submittedName>
</protein>
<dbReference type="SUPFAM" id="SSF49870">
    <property type="entry name" value="Osmotin, thaumatin-like protein"/>
    <property type="match status" value="1"/>
</dbReference>
<evidence type="ECO:0000313" key="5">
    <source>
        <dbReference type="Proteomes" id="UP000663829"/>
    </source>
</evidence>
<reference evidence="3" key="1">
    <citation type="submission" date="2021-02" db="EMBL/GenBank/DDBJ databases">
        <authorList>
            <person name="Nowell W R."/>
        </authorList>
    </citation>
    <scope>NUCLEOTIDE SEQUENCE</scope>
</reference>
<feature type="signal peptide" evidence="2">
    <location>
        <begin position="1"/>
        <end position="20"/>
    </location>
</feature>
<dbReference type="EMBL" id="CAJOBC010006133">
    <property type="protein sequence ID" value="CAF3888195.1"/>
    <property type="molecule type" value="Genomic_DNA"/>
</dbReference>
<gene>
    <name evidence="3" type="ORF">GPM918_LOCUS19872</name>
    <name evidence="4" type="ORF">SRO942_LOCUS19869</name>
</gene>
<organism evidence="3 5">
    <name type="scientific">Didymodactylos carnosus</name>
    <dbReference type="NCBI Taxonomy" id="1234261"/>
    <lineage>
        <taxon>Eukaryota</taxon>
        <taxon>Metazoa</taxon>
        <taxon>Spiralia</taxon>
        <taxon>Gnathifera</taxon>
        <taxon>Rotifera</taxon>
        <taxon>Eurotatoria</taxon>
        <taxon>Bdelloidea</taxon>
        <taxon>Philodinida</taxon>
        <taxon>Philodinidae</taxon>
        <taxon>Didymodactylos</taxon>
    </lineage>
</organism>
<dbReference type="Proteomes" id="UP000663829">
    <property type="component" value="Unassembled WGS sequence"/>
</dbReference>
<proteinExistence type="predicted"/>
<keyword evidence="2" id="KW-0732">Signal</keyword>
<feature type="chain" id="PRO_5036410691" evidence="2">
    <location>
        <begin position="21"/>
        <end position="199"/>
    </location>
</feature>
<dbReference type="Proteomes" id="UP000681722">
    <property type="component" value="Unassembled WGS sequence"/>
</dbReference>
<name>A0A814QUK0_9BILA</name>
<evidence type="ECO:0000256" key="2">
    <source>
        <dbReference type="SAM" id="SignalP"/>
    </source>
</evidence>
<dbReference type="AlphaFoldDB" id="A0A814QUK0"/>
<comment type="caution">
    <text evidence="3">The sequence shown here is derived from an EMBL/GenBank/DDBJ whole genome shotgun (WGS) entry which is preliminary data.</text>
</comment>